<feature type="compositionally biased region" description="Polar residues" evidence="1">
    <location>
        <begin position="50"/>
        <end position="81"/>
    </location>
</feature>
<proteinExistence type="predicted"/>
<feature type="compositionally biased region" description="Basic and acidic residues" evidence="1">
    <location>
        <begin position="35"/>
        <end position="48"/>
    </location>
</feature>
<feature type="compositionally biased region" description="Low complexity" evidence="1">
    <location>
        <begin position="89"/>
        <end position="104"/>
    </location>
</feature>
<name>A0AAJ0EXZ6_9PEZI</name>
<dbReference type="AlphaFoldDB" id="A0AAJ0EXZ6"/>
<sequence length="344" mass="36913">MVEQNNRDTTPDPKGKGKGKEASAAPPSDAQTAPEDERALHQQSDRDAPPSSSFASRLTASAANLSRTALTPSSATENIRNGATRGKLSPGTTSTSAQGSGSYSDTAMYRSSNSVNPGTAMGFNSATGTSTVGGQQYDDFMDAQAQAVFDEPSRPQISAEAPESNSGAVLVSEYNQHMPSSSGIKSDLQHQEARDGQAVVELLNSLDPDDFDAIHDDLQTYISPQEELSLKRALFDDNHGRPTSNLTRLLDFEPQFLGGGDPTELLQYFGVADVQQARAMWMESWNDVLTSYTDEVWGDLGSLAREAHQEIEEAREHGTGATTGPGGMQALQRLRQILAHVRAH</sequence>
<comment type="caution">
    <text evidence="2">The sequence shown here is derived from an EMBL/GenBank/DDBJ whole genome shotgun (WGS) entry which is preliminary data.</text>
</comment>
<organism evidence="2 3">
    <name type="scientific">Colletotrichum godetiae</name>
    <dbReference type="NCBI Taxonomy" id="1209918"/>
    <lineage>
        <taxon>Eukaryota</taxon>
        <taxon>Fungi</taxon>
        <taxon>Dikarya</taxon>
        <taxon>Ascomycota</taxon>
        <taxon>Pezizomycotina</taxon>
        <taxon>Sordariomycetes</taxon>
        <taxon>Hypocreomycetidae</taxon>
        <taxon>Glomerellales</taxon>
        <taxon>Glomerellaceae</taxon>
        <taxon>Colletotrichum</taxon>
        <taxon>Colletotrichum acutatum species complex</taxon>
    </lineage>
</organism>
<feature type="region of interest" description="Disordered" evidence="1">
    <location>
        <begin position="1"/>
        <end position="111"/>
    </location>
</feature>
<dbReference type="GeneID" id="85453319"/>
<evidence type="ECO:0000313" key="3">
    <source>
        <dbReference type="Proteomes" id="UP001224890"/>
    </source>
</evidence>
<keyword evidence="3" id="KW-1185">Reference proteome</keyword>
<dbReference type="Proteomes" id="UP001224890">
    <property type="component" value="Unassembled WGS sequence"/>
</dbReference>
<evidence type="ECO:0000256" key="1">
    <source>
        <dbReference type="SAM" id="MobiDB-lite"/>
    </source>
</evidence>
<gene>
    <name evidence="2" type="ORF">BDP55DRAFT_547921</name>
</gene>
<feature type="compositionally biased region" description="Basic and acidic residues" evidence="1">
    <location>
        <begin position="1"/>
        <end position="21"/>
    </location>
</feature>
<reference evidence="2" key="1">
    <citation type="submission" date="2021-06" db="EMBL/GenBank/DDBJ databases">
        <title>Comparative genomics, transcriptomics and evolutionary studies reveal genomic signatures of adaptation to plant cell wall in hemibiotrophic fungi.</title>
        <authorList>
            <consortium name="DOE Joint Genome Institute"/>
            <person name="Baroncelli R."/>
            <person name="Diaz J.F."/>
            <person name="Benocci T."/>
            <person name="Peng M."/>
            <person name="Battaglia E."/>
            <person name="Haridas S."/>
            <person name="Andreopoulos W."/>
            <person name="Labutti K."/>
            <person name="Pangilinan J."/>
            <person name="Floch G.L."/>
            <person name="Makela M.R."/>
            <person name="Henrissat B."/>
            <person name="Grigoriev I.V."/>
            <person name="Crouch J.A."/>
            <person name="De Vries R.P."/>
            <person name="Sukno S.A."/>
            <person name="Thon M.R."/>
        </authorList>
    </citation>
    <scope>NUCLEOTIDE SEQUENCE</scope>
    <source>
        <strain evidence="2">CBS 193.32</strain>
    </source>
</reference>
<dbReference type="EMBL" id="JAHMHR010000012">
    <property type="protein sequence ID" value="KAK1688151.1"/>
    <property type="molecule type" value="Genomic_DNA"/>
</dbReference>
<protein>
    <submittedName>
        <fullName evidence="2">Uncharacterized protein</fullName>
    </submittedName>
</protein>
<accession>A0AAJ0EXZ6</accession>
<evidence type="ECO:0000313" key="2">
    <source>
        <dbReference type="EMBL" id="KAK1688151.1"/>
    </source>
</evidence>
<dbReference type="RefSeq" id="XP_060431846.1">
    <property type="nucleotide sequence ID" value="XM_060568793.1"/>
</dbReference>